<dbReference type="InterPro" id="IPR057823">
    <property type="entry name" value="WWE_RCD1"/>
</dbReference>
<dbReference type="PROSITE" id="PS51879">
    <property type="entry name" value="RST"/>
    <property type="match status" value="1"/>
</dbReference>
<evidence type="ECO:0000259" key="7">
    <source>
        <dbReference type="PROSITE" id="PS51879"/>
    </source>
</evidence>
<feature type="domain" description="RST" evidence="7">
    <location>
        <begin position="466"/>
        <end position="537"/>
    </location>
</feature>
<accession>A0AAV8P8J2</accession>
<dbReference type="PANTHER" id="PTHR32263:SF5">
    <property type="entry name" value="INACTIVE POLY [ADP-RIBOSE] POLYMERASE SRO1-RELATED"/>
    <property type="match status" value="1"/>
</dbReference>
<dbReference type="PANTHER" id="PTHR32263">
    <property type="entry name" value="INACTIVE POLY [ADP-RIBOSE] POLYMERASE SRO4-RELATED"/>
    <property type="match status" value="1"/>
</dbReference>
<evidence type="ECO:0000256" key="3">
    <source>
        <dbReference type="ARBA" id="ARBA00023016"/>
    </source>
</evidence>
<dbReference type="Proteomes" id="UP001222027">
    <property type="component" value="Unassembled WGS sequence"/>
</dbReference>
<dbReference type="Gene3D" id="3.90.228.10">
    <property type="match status" value="1"/>
</dbReference>
<proteinExistence type="predicted"/>
<protein>
    <recommendedName>
        <fullName evidence="10">PARP</fullName>
    </recommendedName>
</protein>
<dbReference type="SUPFAM" id="SSF56399">
    <property type="entry name" value="ADP-ribosylation"/>
    <property type="match status" value="1"/>
</dbReference>
<dbReference type="PROSITE" id="PS51059">
    <property type="entry name" value="PARP_CATALYTIC"/>
    <property type="match status" value="1"/>
</dbReference>
<reference evidence="8 9" key="1">
    <citation type="submission" date="2022-12" db="EMBL/GenBank/DDBJ databases">
        <title>Chromosome-scale assembly of the Ensete ventricosum genome.</title>
        <authorList>
            <person name="Dussert Y."/>
            <person name="Stocks J."/>
            <person name="Wendawek A."/>
            <person name="Woldeyes F."/>
            <person name="Nichols R.A."/>
            <person name="Borrell J.S."/>
        </authorList>
    </citation>
    <scope>NUCLEOTIDE SEQUENCE [LARGE SCALE GENOMIC DNA]</scope>
    <source>
        <strain evidence="9">cv. Maze</strain>
        <tissue evidence="8">Seeds</tissue>
    </source>
</reference>
<dbReference type="Pfam" id="PF12174">
    <property type="entry name" value="RST"/>
    <property type="match status" value="1"/>
</dbReference>
<feature type="region of interest" description="Disordered" evidence="5">
    <location>
        <begin position="198"/>
        <end position="218"/>
    </location>
</feature>
<evidence type="ECO:0000256" key="1">
    <source>
        <dbReference type="ARBA" id="ARBA00004123"/>
    </source>
</evidence>
<organism evidence="8 9">
    <name type="scientific">Ensete ventricosum</name>
    <name type="common">Abyssinian banana</name>
    <name type="synonym">Musa ensete</name>
    <dbReference type="NCBI Taxonomy" id="4639"/>
    <lineage>
        <taxon>Eukaryota</taxon>
        <taxon>Viridiplantae</taxon>
        <taxon>Streptophyta</taxon>
        <taxon>Embryophyta</taxon>
        <taxon>Tracheophyta</taxon>
        <taxon>Spermatophyta</taxon>
        <taxon>Magnoliopsida</taxon>
        <taxon>Liliopsida</taxon>
        <taxon>Zingiberales</taxon>
        <taxon>Musaceae</taxon>
        <taxon>Ensete</taxon>
    </lineage>
</organism>
<evidence type="ECO:0000313" key="9">
    <source>
        <dbReference type="Proteomes" id="UP001222027"/>
    </source>
</evidence>
<dbReference type="AlphaFoldDB" id="A0AAV8P8J2"/>
<evidence type="ECO:0000256" key="5">
    <source>
        <dbReference type="SAM" id="MobiDB-lite"/>
    </source>
</evidence>
<keyword evidence="2" id="KW-0217">Developmental protein</keyword>
<dbReference type="EMBL" id="JAQQAF010000008">
    <property type="protein sequence ID" value="KAJ8468117.1"/>
    <property type="molecule type" value="Genomic_DNA"/>
</dbReference>
<comment type="caution">
    <text evidence="8">The sequence shown here is derived from an EMBL/GenBank/DDBJ whole genome shotgun (WGS) entry which is preliminary data.</text>
</comment>
<dbReference type="InterPro" id="IPR044964">
    <property type="entry name" value="RCD1/SRO1-5"/>
</dbReference>
<keyword evidence="4" id="KW-0539">Nucleus</keyword>
<evidence type="ECO:0000256" key="2">
    <source>
        <dbReference type="ARBA" id="ARBA00022473"/>
    </source>
</evidence>
<evidence type="ECO:0008006" key="10">
    <source>
        <dbReference type="Google" id="ProtNLM"/>
    </source>
</evidence>
<evidence type="ECO:0000313" key="8">
    <source>
        <dbReference type="EMBL" id="KAJ8468117.1"/>
    </source>
</evidence>
<dbReference type="InterPro" id="IPR012317">
    <property type="entry name" value="Poly(ADP-ribose)pol_cat_dom"/>
</dbReference>
<sequence length="556" mass="62318">MEQMNVKALDKGEKHDLKRKRDPALYFTDVGQGLVGCGDHLLAGQSSRRVSITKGCKTNLGYHPETHILKNYCNFTKSGLPKRVLAYENGEWKDFPENIVSLVQEDFRSKKAITEAGFQSQQLLLDYIYMICIVLETGLVKPIAWIDDHGKCFFPELRPECFALHGYHHSDNDIQVYMNPDANKKHETNEHFEISISAAESSSSRPDDEAMSNVKRVKSEKNSASDHNIYIEVNEAVGENESGSALPTNVPASRICQSPASGCQVNRAVQEMLLQGLGNLIDAKDIVGILRTPLRNDLGQVRFNLFQEQVEIAKKVRGNANVRYAWLASSKDAVEGMMLRGTLKRPEQKCLYGSGIHLAPANCSKICASYSDVDENGVIHLMMCRIIMGNAELIYRGSNQCQPKYIVTFKVTSKLKEWLVGKESKSNVSALTNFGSPHSLLQDKAFHPSLAFVNKAQAPVSRTMPRIPTSPWMPFSMLFAAISTKVPLEDMDLVHTHYDEFKKGKISRIDLVKKLRQIIGDKLLVSTIMRLQHKLPPMARREAPKSWCKNMPHGSS</sequence>
<dbReference type="GO" id="GO:0005634">
    <property type="term" value="C:nucleus"/>
    <property type="evidence" value="ECO:0007669"/>
    <property type="project" value="UniProtKB-SubCell"/>
</dbReference>
<dbReference type="GO" id="GO:0003950">
    <property type="term" value="F:NAD+ poly-ADP-ribosyltransferase activity"/>
    <property type="evidence" value="ECO:0007669"/>
    <property type="project" value="InterPro"/>
</dbReference>
<keyword evidence="3" id="KW-0346">Stress response</keyword>
<keyword evidence="9" id="KW-1185">Reference proteome</keyword>
<evidence type="ECO:0000256" key="4">
    <source>
        <dbReference type="ARBA" id="ARBA00023242"/>
    </source>
</evidence>
<dbReference type="Pfam" id="PF23467">
    <property type="entry name" value="WWE_5"/>
    <property type="match status" value="1"/>
</dbReference>
<dbReference type="InterPro" id="IPR022003">
    <property type="entry name" value="RST"/>
</dbReference>
<name>A0AAV8P8J2_ENSVE</name>
<gene>
    <name evidence="8" type="ORF">OPV22_030669</name>
</gene>
<feature type="domain" description="PARP catalytic" evidence="6">
    <location>
        <begin position="241"/>
        <end position="443"/>
    </location>
</feature>
<comment type="subcellular location">
    <subcellularLocation>
        <location evidence="1">Nucleus</location>
    </subcellularLocation>
</comment>
<evidence type="ECO:0000259" key="6">
    <source>
        <dbReference type="PROSITE" id="PS51059"/>
    </source>
</evidence>